<feature type="region of interest" description="Disordered" evidence="2">
    <location>
        <begin position="2014"/>
        <end position="2050"/>
    </location>
</feature>
<keyword evidence="4" id="KW-1185">Reference proteome</keyword>
<keyword evidence="1" id="KW-0175">Coiled coil</keyword>
<evidence type="ECO:0000256" key="3">
    <source>
        <dbReference type="SAM" id="SignalP"/>
    </source>
</evidence>
<feature type="coiled-coil region" evidence="1">
    <location>
        <begin position="1017"/>
        <end position="1051"/>
    </location>
</feature>
<sequence length="2245" mass="263109">MRAFGVCCVLLLALTSSWAFSAYQRGGLAGYTNGYQSQASYSSGYSSSSSSSSSLGSSSAGYGGAQLRSHSVEVVEFANRLKQEFNQLSRGINSFGIGTSWSSNILQLTGKSSSELNALSRQITQQLVSDMNRGAISYTTIAQPNFFESKAAEVLDQYTSSVQHTLDISDHGQPLDLSKYDEVKNYAYPTEIKVVNGKTYMVHRNCTEATKITPSYSSLVIGGANTGAALNSGFYAQGPSTTTITRKNTVYNWEPSVVGYRPVVTIDGLRGANTEINAPTSQVVITRVNKTINRNADGTNSVAGSQSQQRWVDGKLVFDSSQPFGQSTGPSGNNWEREEREHLFWFLNQGATSPQRLEAWQRQQEDRLSAMALRHHTSVEAIEQFHRRELERYQQLLRQYQTQSSGANAWQRLERGRLDWLIHQNSLSVHDFERWQRENSLKLNQLAQQYRITPAELQNWQREELQRIYVYFNNINNSMAPARPAPVPLPGSASLVSNEEQQRLNELIRQHNETIAMLQNSIQTDQQKLRDLSVKYQGNVQDMEKWLKEEVARISGLIREQTEQMSRITEWQRSERTRLESILRQHQGSVTDLEQQMARDRNYLQGLASKYHVTIEELEKWQRTELQRLQREGQQALESNIKEWQLREREHLKNIVSKNELTLEEFQTRIVNDRARLEQLARTYKVQVTEIEDWIKSEMKKFQSEGLLKEVEKELALWQQRERERLQHIVQQSSLTVEQLEQKIKNDQTHFYELANTYQIRVEDIQDWLKKELLRLQSEGLIKAEALKDWQQAERNEIMRIVQQNKYSIEDFEKKVLADRRHLQELSKQYNVQVHEIEHWIKSEGERLQREGQLHMEEQLNNWQKIERQRLLDLINKNNLSIEELEARIKKDQVHLYSLAQQHQVRVEEIEEWIKQQIAKLQADGVIEMQKLKDWQLEWRGNLTNMVQERDFTVEEFHKWLLEDRARLQHLAMQHNVQIEEIEQFVKHEEQRFVSMGLLKPYEKLTNWQEVERMYLNQLAQQQYKSTEQLEERLRQDRELLEKMARQYSVQVEEIEKWMKQELARLRDEGQLQIDNLTTWQLAERERLEALVKQNKQWSVEEFEAALRNDREHMQTIAFQHHTSVEEIERWVQSEIERLKKQGKLDIEQLTMWQKAEQQRILSLLQQQSSITVEEFEEKVQRDRLFLVNLADQYHVSVVDIEAYIKKVIEDLRKQGQFEIEKLQTWQLVERDYIKQLIAQYNNGLSTSEYEQKLREDRVHLNQLADQYRISVEQIEQWMITELKRLRGDTETQLQALTTWQKGEVERLQKLLQQQNHLSYVEFEIELQQERKRLEQLAQQYSLSVVEIEEWLRQQLVNLKTTGQIKVENLTKWQAIEQQRLIELLLKQQQDLSYKEFEQQLQQDRAHLRGLSQTYHVSVEQIEQWMRDELARLKNSGLVHVEELTNWQTEMRKEFNVWLQQQQNGATYNEFLNFLKRDKERLSTIAQEYHITVEEVEKWVQKEAARLSLIGVIERPEDNVTYEEIIKVWRQDNAGSGSVINSISNNEQRWKQQAISQLRGKALVRPMTWQEFEIYLVENRPAFEQLARQYNITVEEVIVWLNQSAKKLVDEGLITGTITVEEWQLREKQYVKDLINQQLRNQQKWTIEELELKLLNDQKHLAELIRQYNVTIEELQAWYRRELKELLDQRKISPGNRVEWKTLEKERIYLTAVQHPGTTRVVLEELLLGNKMALQRLALTYRITVEELTLFIRQELRRLADLGLIIEGGSDSQLNNRWQEEERARLRTIASTITITRDELLEFISNDNAYQKILSNLYRVSLDKLAPYQRIAIDTMQREGLFQELTLNQLQPWQKLERDRLYEFIRNQNFTLRNLKEWQRQDVLLNEFALKYGISVYDLKAWQLREFQRIIDLAQYYQMSLIELQEFRDNELRYLTYVIHKKTSPIQEIQSWERNEAARSQILQRKSGLSGQQLLEWRRTLYLLSQGLIDLNTGGSGGQIVDNGSTNATFVPKPIFSKDRGDQPPNAYEETFDEDEPGLEGETKKPLPVPAPIRSTPAPFPYPTAVPQYPSNGGAGADGGFVYRKKEYQFTVPVGTASAAASATPIGTASSASASVGSGFDKWGTGSLTRSVDHHKPPSDVEDFGQQQQVELGWNGQLVQVEDEDGGQQVQVEETDWNGGQQQQVEEDVFLGQKQVEDLSDRRYGSGLSSSRQQPLRAVTQATVEVQTSEEPKSTWGKFKDYFTG</sequence>
<protein>
    <submittedName>
        <fullName evidence="5">Tiggrin</fullName>
    </submittedName>
</protein>
<feature type="chain" id="PRO_5026943038" evidence="3">
    <location>
        <begin position="20"/>
        <end position="2245"/>
    </location>
</feature>
<evidence type="ECO:0000256" key="1">
    <source>
        <dbReference type="SAM" id="Coils"/>
    </source>
</evidence>
<evidence type="ECO:0000313" key="5">
    <source>
        <dbReference type="RefSeq" id="XP_030376667.1"/>
    </source>
</evidence>
<name>A0A6J2TNW4_DROLE</name>
<reference evidence="5" key="1">
    <citation type="submission" date="2025-08" db="UniProtKB">
        <authorList>
            <consortium name="RefSeq"/>
        </authorList>
    </citation>
    <scope>IDENTIFICATION</scope>
    <source>
        <strain evidence="5">11010-0011.00</strain>
        <tissue evidence="5">Whole body</tissue>
    </source>
</reference>
<feature type="signal peptide" evidence="3">
    <location>
        <begin position="1"/>
        <end position="19"/>
    </location>
</feature>
<dbReference type="OrthoDB" id="7986660at2759"/>
<evidence type="ECO:0000313" key="4">
    <source>
        <dbReference type="Proteomes" id="UP000504634"/>
    </source>
</evidence>
<feature type="coiled-coil region" evidence="1">
    <location>
        <begin position="501"/>
        <end position="528"/>
    </location>
</feature>
<dbReference type="Proteomes" id="UP000504634">
    <property type="component" value="Unplaced"/>
</dbReference>
<dbReference type="GeneID" id="115625671"/>
<evidence type="ECO:0000256" key="2">
    <source>
        <dbReference type="SAM" id="MobiDB-lite"/>
    </source>
</evidence>
<gene>
    <name evidence="5" type="primary">LOC115625671</name>
</gene>
<keyword evidence="3" id="KW-0732">Signal</keyword>
<organism evidence="4 5">
    <name type="scientific">Drosophila lebanonensis</name>
    <name type="common">Fruit fly</name>
    <name type="synonym">Scaptodrosophila lebanonensis</name>
    <dbReference type="NCBI Taxonomy" id="7225"/>
    <lineage>
        <taxon>Eukaryota</taxon>
        <taxon>Metazoa</taxon>
        <taxon>Ecdysozoa</taxon>
        <taxon>Arthropoda</taxon>
        <taxon>Hexapoda</taxon>
        <taxon>Insecta</taxon>
        <taxon>Pterygota</taxon>
        <taxon>Neoptera</taxon>
        <taxon>Endopterygota</taxon>
        <taxon>Diptera</taxon>
        <taxon>Brachycera</taxon>
        <taxon>Muscomorpha</taxon>
        <taxon>Ephydroidea</taxon>
        <taxon>Drosophilidae</taxon>
        <taxon>Scaptodrosophila</taxon>
    </lineage>
</organism>
<feature type="compositionally biased region" description="Acidic residues" evidence="2">
    <location>
        <begin position="2030"/>
        <end position="2039"/>
    </location>
</feature>
<accession>A0A6J2TNW4</accession>
<proteinExistence type="predicted"/>
<dbReference type="RefSeq" id="XP_030376667.1">
    <property type="nucleotide sequence ID" value="XM_030520807.1"/>
</dbReference>